<name>A0A7S4QSM7_9STRA</name>
<reference evidence="1" key="1">
    <citation type="submission" date="2021-01" db="EMBL/GenBank/DDBJ databases">
        <authorList>
            <person name="Corre E."/>
            <person name="Pelletier E."/>
            <person name="Niang G."/>
            <person name="Scheremetjew M."/>
            <person name="Finn R."/>
            <person name="Kale V."/>
            <person name="Holt S."/>
            <person name="Cochrane G."/>
            <person name="Meng A."/>
            <person name="Brown T."/>
            <person name="Cohen L."/>
        </authorList>
    </citation>
    <scope>NUCLEOTIDE SEQUENCE</scope>
    <source>
        <strain evidence="1">GSO104</strain>
    </source>
</reference>
<sequence length="227" mass="25347">MSFFRVEIPLTFLTILKLFLAMKSNDNNARMMIRVAKIASIVSASVIFHPVTAFTSPVISTNTQQISTGLYVASDDMSSHLPQQSVGLLGTQMEAYERKNASRRKFGLNPISVEEFLSIEKQIAQLDNEVKSKAAAAAAAMAAFPKKDQNQNRNMFKKLFDGVLGDTCDSNWDCERPKVCCDMGYRKMCCANGRGIIDGVSVDKYTQRQLQRVPIRIPQDDMGEYLN</sequence>
<gene>
    <name evidence="1" type="ORF">DBRI00130_LOCUS6994</name>
</gene>
<organism evidence="1">
    <name type="scientific">Ditylum brightwellii</name>
    <dbReference type="NCBI Taxonomy" id="49249"/>
    <lineage>
        <taxon>Eukaryota</taxon>
        <taxon>Sar</taxon>
        <taxon>Stramenopiles</taxon>
        <taxon>Ochrophyta</taxon>
        <taxon>Bacillariophyta</taxon>
        <taxon>Mediophyceae</taxon>
        <taxon>Lithodesmiophycidae</taxon>
        <taxon>Lithodesmiales</taxon>
        <taxon>Lithodesmiaceae</taxon>
        <taxon>Ditylum</taxon>
    </lineage>
</organism>
<proteinExistence type="predicted"/>
<evidence type="ECO:0000313" key="1">
    <source>
        <dbReference type="EMBL" id="CAE4592057.1"/>
    </source>
</evidence>
<dbReference type="AlphaFoldDB" id="A0A7S4QSM7"/>
<protein>
    <submittedName>
        <fullName evidence="1">Uncharacterized protein</fullName>
    </submittedName>
</protein>
<accession>A0A7S4QSM7</accession>
<dbReference type="EMBL" id="HBNS01008633">
    <property type="protein sequence ID" value="CAE4592057.1"/>
    <property type="molecule type" value="Transcribed_RNA"/>
</dbReference>